<dbReference type="EMBL" id="SDVB01000253">
    <property type="protein sequence ID" value="RYC10193.1"/>
    <property type="molecule type" value="Genomic_DNA"/>
</dbReference>
<dbReference type="SUPFAM" id="SSF50199">
    <property type="entry name" value="Staphylococcal nuclease"/>
    <property type="match status" value="1"/>
</dbReference>
<dbReference type="Pfam" id="PF00565">
    <property type="entry name" value="SNase"/>
    <property type="match status" value="1"/>
</dbReference>
<dbReference type="Gene3D" id="2.40.50.90">
    <property type="match status" value="1"/>
</dbReference>
<dbReference type="PROSITE" id="PS50830">
    <property type="entry name" value="TNASE_3"/>
    <property type="match status" value="1"/>
</dbReference>
<dbReference type="Proteomes" id="UP000291088">
    <property type="component" value="Unassembled WGS sequence"/>
</dbReference>
<dbReference type="InterPro" id="IPR016071">
    <property type="entry name" value="Staphylococal_nuclease_OB-fold"/>
</dbReference>
<dbReference type="SMART" id="SM00318">
    <property type="entry name" value="SNc"/>
    <property type="match status" value="1"/>
</dbReference>
<name>A0A4Q2SX54_9HYPH</name>
<protein>
    <submittedName>
        <fullName evidence="2">Thermonuclease family protein</fullName>
    </submittedName>
</protein>
<comment type="caution">
    <text evidence="2">The sequence shown here is derived from an EMBL/GenBank/DDBJ whole genome shotgun (WGS) entry which is preliminary data.</text>
</comment>
<evidence type="ECO:0000313" key="3">
    <source>
        <dbReference type="Proteomes" id="UP000291088"/>
    </source>
</evidence>
<proteinExistence type="predicted"/>
<accession>A0A4Q2SX54</accession>
<organism evidence="2 3">
    <name type="scientific">Ciceribacter ferrooxidans</name>
    <dbReference type="NCBI Taxonomy" id="2509717"/>
    <lineage>
        <taxon>Bacteria</taxon>
        <taxon>Pseudomonadati</taxon>
        <taxon>Pseudomonadota</taxon>
        <taxon>Alphaproteobacteria</taxon>
        <taxon>Hyphomicrobiales</taxon>
        <taxon>Rhizobiaceae</taxon>
        <taxon>Ciceribacter</taxon>
    </lineage>
</organism>
<dbReference type="OrthoDB" id="7469880at2"/>
<dbReference type="InterPro" id="IPR035437">
    <property type="entry name" value="SNase_OB-fold_sf"/>
</dbReference>
<evidence type="ECO:0000313" key="2">
    <source>
        <dbReference type="EMBL" id="RYC10193.1"/>
    </source>
</evidence>
<keyword evidence="3" id="KW-1185">Reference proteome</keyword>
<evidence type="ECO:0000259" key="1">
    <source>
        <dbReference type="PROSITE" id="PS50830"/>
    </source>
</evidence>
<dbReference type="AlphaFoldDB" id="A0A4Q2SX54"/>
<sequence length="155" mass="17098">MPVQNACSLFAVRSCASVEMHESHRIGAAMRKLLIAITLSLAASSALSATHVVDGDTVVIDGEKIRIFNIDAPELRHAACDAERRLAEVAKRRLDALLAGRPVIVVRSDNGRMKDRYGRTLARLTVDGRDVGEILIEEELARPWEGKRQPWCGQE</sequence>
<gene>
    <name evidence="2" type="ORF">EUU22_19195</name>
</gene>
<reference evidence="2 3" key="1">
    <citation type="submission" date="2019-01" db="EMBL/GenBank/DDBJ databases">
        <authorList>
            <person name="Deng T."/>
        </authorList>
    </citation>
    <scope>NUCLEOTIDE SEQUENCE [LARGE SCALE GENOMIC DNA]</scope>
    <source>
        <strain evidence="2 3">F8825</strain>
    </source>
</reference>
<feature type="domain" description="TNase-like" evidence="1">
    <location>
        <begin position="43"/>
        <end position="142"/>
    </location>
</feature>